<dbReference type="InterPro" id="IPR044925">
    <property type="entry name" value="His-Me_finger_sf"/>
</dbReference>
<dbReference type="Proteomes" id="UP001164797">
    <property type="component" value="Segment"/>
</dbReference>
<dbReference type="InterPro" id="IPR038563">
    <property type="entry name" value="Endonuclease_7_sf"/>
</dbReference>
<organism evidence="1 2">
    <name type="scientific">Microbacterium phage OscarSo</name>
    <dbReference type="NCBI Taxonomy" id="2985324"/>
    <lineage>
        <taxon>Viruses</taxon>
        <taxon>Duplodnaviria</taxon>
        <taxon>Heunggongvirae</taxon>
        <taxon>Uroviricota</taxon>
        <taxon>Caudoviricetes</taxon>
        <taxon>Oscarsovirus</taxon>
        <taxon>Oscarsovirus oscarso</taxon>
    </lineage>
</organism>
<dbReference type="GeneID" id="80019599"/>
<sequence>MAAAPCKECGRRPKAPGRHRCDTCQLRHEPIGDQVAAARRRLAMIPEDMRLKRSKKILELAPAGTTWCAGCQSFRDLVDFAKGATKCRPCASAVAHEAMVAKTYGITGDDYAALLKRQGGKCAICRARPKSKRLAVDHDHKTGAVRGLLCSRCNHDLMGSAWDSLAIAVALWHYLNTPPASGAWLPPEAAPGLMPVESAVRPSPASDPLEAIVTQGVGKKPGARNVAPSAGECTRPHVLPVGAEAVPGKRGVWRVFVEPDGDPPF</sequence>
<keyword evidence="1" id="KW-0255">Endonuclease</keyword>
<dbReference type="Gene3D" id="3.40.1800.10">
    <property type="entry name" value="His-Me finger endonucleases"/>
    <property type="match status" value="1"/>
</dbReference>
<evidence type="ECO:0000313" key="2">
    <source>
        <dbReference type="Proteomes" id="UP001164797"/>
    </source>
</evidence>
<accession>A0A9X9K2T9</accession>
<dbReference type="SUPFAM" id="SSF54060">
    <property type="entry name" value="His-Me finger endonucleases"/>
    <property type="match status" value="1"/>
</dbReference>
<dbReference type="EMBL" id="OP434449">
    <property type="protein sequence ID" value="UYL87156.1"/>
    <property type="molecule type" value="Genomic_DNA"/>
</dbReference>
<keyword evidence="1" id="KW-0540">Nuclease</keyword>
<dbReference type="GO" id="GO:0004519">
    <property type="term" value="F:endonuclease activity"/>
    <property type="evidence" value="ECO:0007669"/>
    <property type="project" value="UniProtKB-KW"/>
</dbReference>
<gene>
    <name evidence="1" type="primary">35</name>
    <name evidence="1" type="ORF">SEA_OSCARSO_35</name>
</gene>
<keyword evidence="2" id="KW-1185">Reference proteome</keyword>
<dbReference type="Pfam" id="PF02945">
    <property type="entry name" value="Endonuclease_7"/>
    <property type="match status" value="1"/>
</dbReference>
<reference evidence="1" key="1">
    <citation type="submission" date="2022-09" db="EMBL/GenBank/DDBJ databases">
        <authorList>
            <person name="Washington J.M."/>
            <person name="Situmorang M.A."/>
            <person name="Garlena R.A."/>
            <person name="Russell D.A."/>
            <person name="Jacobs-Sera D."/>
            <person name="Hatfull G.F."/>
        </authorList>
    </citation>
    <scope>NUCLEOTIDE SEQUENCE</scope>
</reference>
<keyword evidence="1" id="KW-0378">Hydrolase</keyword>
<name>A0A9X9K2T9_9CAUD</name>
<dbReference type="KEGG" id="vg:80019599"/>
<protein>
    <submittedName>
        <fullName evidence="1">Endonuclease VII</fullName>
    </submittedName>
</protein>
<dbReference type="RefSeq" id="YP_010754993.1">
    <property type="nucleotide sequence ID" value="NC_073466.1"/>
</dbReference>
<dbReference type="InterPro" id="IPR004211">
    <property type="entry name" value="Endonuclease_7"/>
</dbReference>
<proteinExistence type="predicted"/>
<evidence type="ECO:0000313" key="1">
    <source>
        <dbReference type="EMBL" id="UYL87156.1"/>
    </source>
</evidence>